<dbReference type="CDD" id="cd06223">
    <property type="entry name" value="PRTases_typeI"/>
    <property type="match status" value="1"/>
</dbReference>
<evidence type="ECO:0000259" key="3">
    <source>
        <dbReference type="Pfam" id="PF00156"/>
    </source>
</evidence>
<evidence type="ECO:0000256" key="1">
    <source>
        <dbReference type="ARBA" id="ARBA00022676"/>
    </source>
</evidence>
<accession>A0A935UF27</accession>
<keyword evidence="2" id="KW-0808">Transferase</keyword>
<dbReference type="EMBL" id="JADJMH010000005">
    <property type="protein sequence ID" value="MBK7674556.1"/>
    <property type="molecule type" value="Genomic_DNA"/>
</dbReference>
<evidence type="ECO:0000313" key="5">
    <source>
        <dbReference type="Proteomes" id="UP000697998"/>
    </source>
</evidence>
<keyword evidence="1 4" id="KW-0328">Glycosyltransferase</keyword>
<dbReference type="Proteomes" id="UP000697998">
    <property type="component" value="Unassembled WGS sequence"/>
</dbReference>
<proteinExistence type="predicted"/>
<name>A0A935UF27_9PROT</name>
<dbReference type="PANTHER" id="PTHR43363:SF1">
    <property type="entry name" value="HYPOXANTHINE-GUANINE PHOSPHORIBOSYLTRANSFERASE"/>
    <property type="match status" value="1"/>
</dbReference>
<dbReference type="PANTHER" id="PTHR43363">
    <property type="entry name" value="HYPOXANTHINE PHOSPHORIBOSYLTRANSFERASE"/>
    <property type="match status" value="1"/>
</dbReference>
<dbReference type="InterPro" id="IPR029057">
    <property type="entry name" value="PRTase-like"/>
</dbReference>
<reference evidence="4 5" key="1">
    <citation type="submission" date="2020-10" db="EMBL/GenBank/DDBJ databases">
        <title>Connecting structure to function with the recovery of over 1000 high-quality activated sludge metagenome-assembled genomes encoding full-length rRNA genes using long-read sequencing.</title>
        <authorList>
            <person name="Singleton C.M."/>
            <person name="Petriglieri F."/>
            <person name="Kristensen J.M."/>
            <person name="Kirkegaard R.H."/>
            <person name="Michaelsen T.Y."/>
            <person name="Andersen M.H."/>
            <person name="Karst S.M."/>
            <person name="Dueholm M.S."/>
            <person name="Nielsen P.H."/>
            <person name="Albertsen M."/>
        </authorList>
    </citation>
    <scope>NUCLEOTIDE SEQUENCE [LARGE SCALE GENOMIC DNA]</scope>
    <source>
        <strain evidence="4">EsbW_18-Q3-R4-48_BATAC.285</strain>
    </source>
</reference>
<dbReference type="InterPro" id="IPR000836">
    <property type="entry name" value="PRTase_dom"/>
</dbReference>
<dbReference type="Pfam" id="PF00156">
    <property type="entry name" value="Pribosyltran"/>
    <property type="match status" value="1"/>
</dbReference>
<gene>
    <name evidence="4" type="ORF">IPJ27_07145</name>
</gene>
<protein>
    <submittedName>
        <fullName evidence="4">Phosphoribosyltransferase</fullName>
    </submittedName>
</protein>
<feature type="domain" description="Phosphoribosyltransferase" evidence="3">
    <location>
        <begin position="11"/>
        <end position="126"/>
    </location>
</feature>
<dbReference type="GO" id="GO:0016757">
    <property type="term" value="F:glycosyltransferase activity"/>
    <property type="evidence" value="ECO:0007669"/>
    <property type="project" value="UniProtKB-KW"/>
</dbReference>
<comment type="caution">
    <text evidence="4">The sequence shown here is derived from an EMBL/GenBank/DDBJ whole genome shotgun (WGS) entry which is preliminary data.</text>
</comment>
<dbReference type="AlphaFoldDB" id="A0A935UF27"/>
<sequence>MSELVQLTWSDIDRINHHLALSITKDQYRPELIVAIARGGLVCGAHLGYVLSVRHIDVVSIQRTSDDGPCDHTGCTPVLTSTLSSESRIEGKRILVVDGAIGTGRTLRLCINVVQQHRPLEVRAAVGAIWAGCPNACALHTLPVTSYFGGSYHPWPVFPWEV</sequence>
<dbReference type="Gene3D" id="3.40.50.2020">
    <property type="match status" value="1"/>
</dbReference>
<organism evidence="4 5">
    <name type="scientific">Candidatus Accumulibacter proximus</name>
    <dbReference type="NCBI Taxonomy" id="2954385"/>
    <lineage>
        <taxon>Bacteria</taxon>
        <taxon>Pseudomonadati</taxon>
        <taxon>Pseudomonadota</taxon>
        <taxon>Betaproteobacteria</taxon>
        <taxon>Candidatus Accumulibacter</taxon>
    </lineage>
</organism>
<evidence type="ECO:0000313" key="4">
    <source>
        <dbReference type="EMBL" id="MBK7674556.1"/>
    </source>
</evidence>
<evidence type="ECO:0000256" key="2">
    <source>
        <dbReference type="ARBA" id="ARBA00022679"/>
    </source>
</evidence>
<dbReference type="SUPFAM" id="SSF53271">
    <property type="entry name" value="PRTase-like"/>
    <property type="match status" value="1"/>
</dbReference>